<dbReference type="InterPro" id="IPR002347">
    <property type="entry name" value="SDR_fam"/>
</dbReference>
<organism evidence="4 6">
    <name type="scientific">Raoultella planticola</name>
    <name type="common">Klebsiella planticola</name>
    <dbReference type="NCBI Taxonomy" id="575"/>
    <lineage>
        <taxon>Bacteria</taxon>
        <taxon>Pseudomonadati</taxon>
        <taxon>Pseudomonadota</taxon>
        <taxon>Gammaproteobacteria</taxon>
        <taxon>Enterobacterales</taxon>
        <taxon>Enterobacteriaceae</taxon>
        <taxon>Klebsiella/Raoultella group</taxon>
        <taxon>Raoultella</taxon>
    </lineage>
</organism>
<dbReference type="RefSeq" id="WP_032698347.1">
    <property type="nucleotide sequence ID" value="NZ_CABDVR010000001.1"/>
</dbReference>
<dbReference type="InterPro" id="IPR020904">
    <property type="entry name" value="Sc_DH/Rdtase_CS"/>
</dbReference>
<evidence type="ECO:0000313" key="5">
    <source>
        <dbReference type="EMBL" id="VFS62122.1"/>
    </source>
</evidence>
<dbReference type="PANTHER" id="PTHR24320:SF227">
    <property type="entry name" value="RETINOL DEHYDROGENASE 11"/>
    <property type="match status" value="1"/>
</dbReference>
<keyword evidence="2 5" id="KW-0560">Oxidoreductase</keyword>
<dbReference type="EMBL" id="QKOX01000041">
    <property type="protein sequence ID" value="RWT16433.1"/>
    <property type="molecule type" value="Genomic_DNA"/>
</dbReference>
<evidence type="ECO:0000313" key="4">
    <source>
        <dbReference type="EMBL" id="RWT16433.1"/>
    </source>
</evidence>
<evidence type="ECO:0000313" key="7">
    <source>
        <dbReference type="Proteomes" id="UP000345637"/>
    </source>
</evidence>
<name>A0A443VFA8_RAOPL</name>
<gene>
    <name evidence="5" type="primary">cpnA_1</name>
    <name evidence="4" type="ORF">DN603_26545</name>
    <name evidence="5" type="ORF">NCTC12998_01716</name>
</gene>
<evidence type="ECO:0000313" key="6">
    <source>
        <dbReference type="Proteomes" id="UP000288843"/>
    </source>
</evidence>
<dbReference type="PRINTS" id="PR00081">
    <property type="entry name" value="GDHRDH"/>
</dbReference>
<proteinExistence type="inferred from homology"/>
<protein>
    <recommendedName>
        <fullName evidence="3">Probable oxidoreductase</fullName>
    </recommendedName>
</protein>
<dbReference type="AlphaFoldDB" id="A0A443VFA8"/>
<evidence type="ECO:0000256" key="3">
    <source>
        <dbReference type="ARBA" id="ARBA00071493"/>
    </source>
</evidence>
<dbReference type="PANTHER" id="PTHR24320">
    <property type="entry name" value="RETINOL DEHYDROGENASE"/>
    <property type="match status" value="1"/>
</dbReference>
<dbReference type="GO" id="GO:0016491">
    <property type="term" value="F:oxidoreductase activity"/>
    <property type="evidence" value="ECO:0007669"/>
    <property type="project" value="UniProtKB-KW"/>
</dbReference>
<dbReference type="SUPFAM" id="SSF51735">
    <property type="entry name" value="NAD(P)-binding Rossmann-fold domains"/>
    <property type="match status" value="1"/>
</dbReference>
<evidence type="ECO:0000256" key="1">
    <source>
        <dbReference type="ARBA" id="ARBA00006484"/>
    </source>
</evidence>
<reference evidence="4 6" key="1">
    <citation type="submission" date="2018-06" db="EMBL/GenBank/DDBJ databases">
        <title>Carbapenemase-producing Enterobacteriaceae present in wastewater treatment plant effluent and nearby surface waters in the US.</title>
        <authorList>
            <person name="Mathys D.A."/>
            <person name="Mollenkopf D.F."/>
            <person name="Feicht S.M."/>
            <person name="Adams R.J."/>
            <person name="Albers A.L."/>
            <person name="Stuever D.M."/>
            <person name="Daniels J.B."/>
            <person name="Wittum T.E."/>
        </authorList>
    </citation>
    <scope>NUCLEOTIDE SEQUENCE [LARGE SCALE GENOMIC DNA]</scope>
    <source>
        <strain evidence="4 6">GEO_47_Down_B</strain>
    </source>
</reference>
<dbReference type="CDD" id="cd05327">
    <property type="entry name" value="retinol-DH_like_SDR_c_like"/>
    <property type="match status" value="1"/>
</dbReference>
<dbReference type="Proteomes" id="UP000288843">
    <property type="component" value="Unassembled WGS sequence"/>
</dbReference>
<dbReference type="FunFam" id="3.40.50.720:FF:000594">
    <property type="entry name" value="Short-chain oxidoreductase"/>
    <property type="match status" value="1"/>
</dbReference>
<dbReference type="Pfam" id="PF00106">
    <property type="entry name" value="adh_short"/>
    <property type="match status" value="1"/>
</dbReference>
<sequence>MKIKTQFNFNSTANEVIKGQDLSDKRAVVTGAASGIGLETARALAGAGAEVTLAVRNIEAGKQAAEDIIRSTGNKNIHVAYLDLTDRNSIAEFTSSWSGALHILINNAGVMAMPETRTREGWEAQFATNYLGHFALTKGLYGALKKAGGARVVVVSSSGHHFSPVVFDDIHYHIRPYDPWTAYGQSKTAMVLFAVEASRRWKEEGIFVNAVMPGAIKSNLQRYSGELPVPEHLWKSAQQGAATSIVVATLPELEGVGGRYFADCNEAELITRTSGDRMTEFSVVAGWALDKANASRLWDLTEDLLN</sequence>
<comment type="similarity">
    <text evidence="1">Belongs to the short-chain dehydrogenases/reductases (SDR) family.</text>
</comment>
<dbReference type="Gene3D" id="3.40.50.720">
    <property type="entry name" value="NAD(P)-binding Rossmann-like Domain"/>
    <property type="match status" value="1"/>
</dbReference>
<dbReference type="EMBL" id="CAADJE010000020">
    <property type="protein sequence ID" value="VFS62122.1"/>
    <property type="molecule type" value="Genomic_DNA"/>
</dbReference>
<evidence type="ECO:0000256" key="2">
    <source>
        <dbReference type="ARBA" id="ARBA00023002"/>
    </source>
</evidence>
<reference evidence="5 7" key="2">
    <citation type="submission" date="2019-03" db="EMBL/GenBank/DDBJ databases">
        <authorList>
            <consortium name="Pathogen Informatics"/>
        </authorList>
    </citation>
    <scope>NUCLEOTIDE SEQUENCE [LARGE SCALE GENOMIC DNA]</scope>
    <source>
        <strain evidence="5 7">NCTC12998</strain>
    </source>
</reference>
<dbReference type="PROSITE" id="PS00061">
    <property type="entry name" value="ADH_SHORT"/>
    <property type="match status" value="1"/>
</dbReference>
<dbReference type="InterPro" id="IPR036291">
    <property type="entry name" value="NAD(P)-bd_dom_sf"/>
</dbReference>
<accession>A0A443VFA8</accession>
<dbReference type="Proteomes" id="UP000345637">
    <property type="component" value="Unassembled WGS sequence"/>
</dbReference>